<dbReference type="EMBL" id="MN739587">
    <property type="protein sequence ID" value="QHT14594.1"/>
    <property type="molecule type" value="Genomic_DNA"/>
</dbReference>
<dbReference type="GO" id="GO:0000428">
    <property type="term" value="C:DNA-directed RNA polymerase complex"/>
    <property type="evidence" value="ECO:0007669"/>
    <property type="project" value="UniProtKB-KW"/>
</dbReference>
<dbReference type="SMART" id="SM00662">
    <property type="entry name" value="RPOLD"/>
    <property type="match status" value="1"/>
</dbReference>
<protein>
    <recommendedName>
        <fullName evidence="6">DNA-directed RNA polymerase RpoA/D/Rpb3-type domain-containing protein</fullName>
    </recommendedName>
</protein>
<proteinExistence type="predicted"/>
<evidence type="ECO:0000256" key="3">
    <source>
        <dbReference type="ARBA" id="ARBA00022844"/>
    </source>
</evidence>
<keyword evidence="3" id="KW-0946">Virion</keyword>
<name>A0A6C0DEI0_9ZZZZ</name>
<dbReference type="PANTHER" id="PTHR11800:SF2">
    <property type="entry name" value="DNA-DIRECTED RNA POLYMERASE II SUBUNIT RPB3"/>
    <property type="match status" value="1"/>
</dbReference>
<evidence type="ECO:0000256" key="5">
    <source>
        <dbReference type="SAM" id="Coils"/>
    </source>
</evidence>
<evidence type="ECO:0000313" key="7">
    <source>
        <dbReference type="EMBL" id="QHT14594.1"/>
    </source>
</evidence>
<dbReference type="InterPro" id="IPR009025">
    <property type="entry name" value="RBP11-like_dimer"/>
</dbReference>
<comment type="subcellular location">
    <subcellularLocation>
        <location evidence="1">Virion</location>
    </subcellularLocation>
</comment>
<dbReference type="Pfam" id="PF13656">
    <property type="entry name" value="RNA_pol_L_2"/>
    <property type="match status" value="1"/>
</dbReference>
<keyword evidence="5" id="KW-0175">Coiled coil</keyword>
<dbReference type="Gene3D" id="3.30.1360.10">
    <property type="entry name" value="RNA polymerase, RBP11-like subunit"/>
    <property type="match status" value="2"/>
</dbReference>
<evidence type="ECO:0000256" key="1">
    <source>
        <dbReference type="ARBA" id="ARBA00004328"/>
    </source>
</evidence>
<dbReference type="InterPro" id="IPR050518">
    <property type="entry name" value="Rpo3/RPB3_RNA_Pol_subunit"/>
</dbReference>
<feature type="coiled-coil region" evidence="5">
    <location>
        <begin position="210"/>
        <end position="237"/>
    </location>
</feature>
<dbReference type="InterPro" id="IPR036643">
    <property type="entry name" value="RNApol_insert_sf"/>
</dbReference>
<keyword evidence="4" id="KW-0804">Transcription</keyword>
<dbReference type="Gene3D" id="2.170.120.12">
    <property type="entry name" value="DNA-directed RNA polymerase, insert domain"/>
    <property type="match status" value="1"/>
</dbReference>
<accession>A0A6C0DEI0</accession>
<organism evidence="7">
    <name type="scientific">viral metagenome</name>
    <dbReference type="NCBI Taxonomy" id="1070528"/>
    <lineage>
        <taxon>unclassified sequences</taxon>
        <taxon>metagenomes</taxon>
        <taxon>organismal metagenomes</taxon>
    </lineage>
</organism>
<dbReference type="GO" id="GO:0003899">
    <property type="term" value="F:DNA-directed RNA polymerase activity"/>
    <property type="evidence" value="ECO:0007669"/>
    <property type="project" value="InterPro"/>
</dbReference>
<dbReference type="PANTHER" id="PTHR11800">
    <property type="entry name" value="DNA-DIRECTED RNA POLYMERASE"/>
    <property type="match status" value="1"/>
</dbReference>
<dbReference type="InterPro" id="IPR011263">
    <property type="entry name" value="DNA-dir_RNA_pol_RpoA/D/Rpb3"/>
</dbReference>
<evidence type="ECO:0000256" key="4">
    <source>
        <dbReference type="ARBA" id="ARBA00023163"/>
    </source>
</evidence>
<dbReference type="SUPFAM" id="SSF56553">
    <property type="entry name" value="Insert subdomain of RNA polymerase alpha subunit"/>
    <property type="match status" value="1"/>
</dbReference>
<dbReference type="AlphaFoldDB" id="A0A6C0DEI0"/>
<feature type="domain" description="DNA-directed RNA polymerase RpoA/D/Rpb3-type" evidence="6">
    <location>
        <begin position="17"/>
        <end position="284"/>
    </location>
</feature>
<dbReference type="InterPro" id="IPR036603">
    <property type="entry name" value="RBP11-like"/>
</dbReference>
<dbReference type="GO" id="GO:0046983">
    <property type="term" value="F:protein dimerization activity"/>
    <property type="evidence" value="ECO:0007669"/>
    <property type="project" value="InterPro"/>
</dbReference>
<evidence type="ECO:0000256" key="2">
    <source>
        <dbReference type="ARBA" id="ARBA00022478"/>
    </source>
</evidence>
<dbReference type="GO" id="GO:0044423">
    <property type="term" value="C:virion component"/>
    <property type="evidence" value="ECO:0007669"/>
    <property type="project" value="UniProtKB-KW"/>
</dbReference>
<dbReference type="SUPFAM" id="SSF55257">
    <property type="entry name" value="RBP11-like subunits of RNA polymerase"/>
    <property type="match status" value="2"/>
</dbReference>
<dbReference type="GO" id="GO:0006351">
    <property type="term" value="P:DNA-templated transcription"/>
    <property type="evidence" value="ECO:0007669"/>
    <property type="project" value="InterPro"/>
</dbReference>
<evidence type="ECO:0000259" key="6">
    <source>
        <dbReference type="SMART" id="SM00662"/>
    </source>
</evidence>
<keyword evidence="2" id="KW-0240">DNA-directed RNA polymerase</keyword>
<reference evidence="7" key="1">
    <citation type="journal article" date="2020" name="Nature">
        <title>Giant virus diversity and host interactions through global metagenomics.</title>
        <authorList>
            <person name="Schulz F."/>
            <person name="Roux S."/>
            <person name="Paez-Espino D."/>
            <person name="Jungbluth S."/>
            <person name="Walsh D.A."/>
            <person name="Denef V.J."/>
            <person name="McMahon K.D."/>
            <person name="Konstantinidis K.T."/>
            <person name="Eloe-Fadrosh E.A."/>
            <person name="Kyrpides N.C."/>
            <person name="Woyke T."/>
        </authorList>
    </citation>
    <scope>NUCLEOTIDE SEQUENCE</scope>
    <source>
        <strain evidence="7">GVMAG-M-3300023174-141</strain>
    </source>
</reference>
<dbReference type="Pfam" id="PF01193">
    <property type="entry name" value="RNA_pol_L"/>
    <property type="match status" value="1"/>
</dbReference>
<sequence length="413" mass="46745">MNPMQFSELQKHDDGRTYTFKMVNSHVTYANTLRRLILTGVETVAFRADMTSTGSTTDVSVKRNDTPMTNEMLADRIGLLPIHVKDPQRWNNDEYQFTLKVDGDKDRVRYVTSADFKIKSMNVPDEDDQKEISSEQFFPRNPLTGQTCLIAALQPGVGPNQQSIEIVAKATKGTGREHARFCPVSQCSYEYTLDTDPQRLDEMFVQWLAVAKKVVNVDKASDRYAELQREFNTMQRKRCFLLNAKGEPFSFDFTVESVGVLDVSYIVERACEVAENICLRYVNLDKGDLPDDISLSTADSRVIGYDFLFRGHDHTLGNLFQTWMVENLIETANPTITYVGYSVPHPLRDEMVLRVGVENGKEASARGAVAAAAKGCQELFRNLRTEWRKLMGVQNQGGIQVNVRRRTPIVGSR</sequence>